<feature type="domain" description="FAD-binding PCMH-type" evidence="5">
    <location>
        <begin position="54"/>
        <end position="240"/>
    </location>
</feature>
<keyword evidence="4" id="KW-0560">Oxidoreductase</keyword>
<dbReference type="PANTHER" id="PTHR11748:SF114">
    <property type="entry name" value="ARYL-ALCOHOL OXIDASE VANILLYL-ALCOHOL OXIDASE (AFU_ORTHOLOGUE AFUA_3G09500)-RELATED"/>
    <property type="match status" value="1"/>
</dbReference>
<name>A0A844YY86_9SPHN</name>
<dbReference type="PANTHER" id="PTHR11748">
    <property type="entry name" value="D-LACTATE DEHYDROGENASE"/>
    <property type="match status" value="1"/>
</dbReference>
<dbReference type="InterPro" id="IPR036318">
    <property type="entry name" value="FAD-bd_PCMH-like_sf"/>
</dbReference>
<dbReference type="InterPro" id="IPR004113">
    <property type="entry name" value="FAD-bd_oxidored_4_C"/>
</dbReference>
<keyword evidence="7" id="KW-1185">Reference proteome</keyword>
<organism evidence="6 7">
    <name type="scientific">Alteraurantiacibacter buctensis</name>
    <dbReference type="NCBI Taxonomy" id="1503981"/>
    <lineage>
        <taxon>Bacteria</taxon>
        <taxon>Pseudomonadati</taxon>
        <taxon>Pseudomonadota</taxon>
        <taxon>Alphaproteobacteria</taxon>
        <taxon>Sphingomonadales</taxon>
        <taxon>Erythrobacteraceae</taxon>
        <taxon>Alteraurantiacibacter</taxon>
    </lineage>
</organism>
<comment type="cofactor">
    <cofactor evidence="1">
        <name>FAD</name>
        <dbReference type="ChEBI" id="CHEBI:57692"/>
    </cofactor>
</comment>
<dbReference type="Pfam" id="PF02913">
    <property type="entry name" value="FAD-oxidase_C"/>
    <property type="match status" value="1"/>
</dbReference>
<evidence type="ECO:0000313" key="6">
    <source>
        <dbReference type="EMBL" id="MXO71978.1"/>
    </source>
</evidence>
<dbReference type="Gene3D" id="1.10.45.10">
    <property type="entry name" value="Vanillyl-alcohol Oxidase, Chain A, domain 4"/>
    <property type="match status" value="1"/>
</dbReference>
<dbReference type="Proteomes" id="UP000466966">
    <property type="component" value="Unassembled WGS sequence"/>
</dbReference>
<dbReference type="InterPro" id="IPR016170">
    <property type="entry name" value="Cytok_DH_C_sf"/>
</dbReference>
<dbReference type="InterPro" id="IPR006094">
    <property type="entry name" value="Oxid_FAD_bind_N"/>
</dbReference>
<dbReference type="Pfam" id="PF01565">
    <property type="entry name" value="FAD_binding_4"/>
    <property type="match status" value="1"/>
</dbReference>
<dbReference type="InterPro" id="IPR016171">
    <property type="entry name" value="Vanillyl_alc_oxidase_C-sub2"/>
</dbReference>
<dbReference type="GO" id="GO:1903457">
    <property type="term" value="P:lactate catabolic process"/>
    <property type="evidence" value="ECO:0007669"/>
    <property type="project" value="TreeGrafter"/>
</dbReference>
<dbReference type="SUPFAM" id="SSF56176">
    <property type="entry name" value="FAD-binding/transporter-associated domain-like"/>
    <property type="match status" value="1"/>
</dbReference>
<evidence type="ECO:0000313" key="7">
    <source>
        <dbReference type="Proteomes" id="UP000466966"/>
    </source>
</evidence>
<dbReference type="Gene3D" id="3.30.465.10">
    <property type="match status" value="1"/>
</dbReference>
<dbReference type="SUPFAM" id="SSF55103">
    <property type="entry name" value="FAD-linked oxidases, C-terminal domain"/>
    <property type="match status" value="1"/>
</dbReference>
<dbReference type="EMBL" id="WTYV01000003">
    <property type="protein sequence ID" value="MXO71978.1"/>
    <property type="molecule type" value="Genomic_DNA"/>
</dbReference>
<protein>
    <submittedName>
        <fullName evidence="6">FAD-binding protein</fullName>
    </submittedName>
</protein>
<accession>A0A844YY86</accession>
<dbReference type="InterPro" id="IPR016164">
    <property type="entry name" value="FAD-linked_Oxase-like_C"/>
</dbReference>
<dbReference type="GO" id="GO:0004458">
    <property type="term" value="F:D-lactate dehydrogenase (cytochrome) activity"/>
    <property type="evidence" value="ECO:0007669"/>
    <property type="project" value="TreeGrafter"/>
</dbReference>
<comment type="caution">
    <text evidence="6">The sequence shown here is derived from an EMBL/GenBank/DDBJ whole genome shotgun (WGS) entry which is preliminary data.</text>
</comment>
<dbReference type="InterPro" id="IPR016167">
    <property type="entry name" value="FAD-bd_PCMH_sub1"/>
</dbReference>
<dbReference type="Gene3D" id="3.40.462.10">
    <property type="entry name" value="FAD-linked oxidases, C-terminal domain"/>
    <property type="match status" value="1"/>
</dbReference>
<evidence type="ECO:0000259" key="5">
    <source>
        <dbReference type="PROSITE" id="PS51387"/>
    </source>
</evidence>
<dbReference type="AlphaFoldDB" id="A0A844YY86"/>
<evidence type="ECO:0000256" key="3">
    <source>
        <dbReference type="ARBA" id="ARBA00022827"/>
    </source>
</evidence>
<sequence>MDDAGRRTGMIPIPPETLARALAEFARIVGADNVWSGDTARTSYADAMAPRDPASYAPDAAVAPASTDEVQAIVRVAAELGVPLWPISRGKNFGYGGAAPHIPNVVMLDMVRMNRILECNVEMGYVVVEPGVSFDDLYHYLVDNDIPLWMSAPAHTWGSVLGNALERGVGYTPYGEHASKVCGMEVVTADGSLLRTGMGAMAGSQTWHGFPYGYGPSWDPAFMQSNFGVVTRMGLWLMPRPAQTLNLAMKLDRVEDLSPAIDVLRPLKLDGTVQANPSLGNVIRSLATRGPRSALWQGSGPMPADVLDAARQQAGVGHWNFGIRLFGDPDVNAINARKVRAAFAGKVQAEFEESEWTGGDLRGSGHPTPTLAALGVVDWLGGPGGHLTFSPVSAFSGAEAWKQYTLVRGMYEEAGFDYYGGFTAGQRYLNHITMILFNRNDQDMCDRANSLFTRLIEVGAQNGWGEYRTHTLFYDEVARSYDYNNGAMRRWNERVKDAVDPQGIIAPGKMGIWPRRYREAGE</sequence>
<keyword evidence="2" id="KW-0285">Flavoprotein</keyword>
<dbReference type="Gene3D" id="3.30.43.10">
    <property type="entry name" value="Uridine Diphospho-n-acetylenolpyruvylglucosamine Reductase, domain 2"/>
    <property type="match status" value="1"/>
</dbReference>
<evidence type="ECO:0000256" key="2">
    <source>
        <dbReference type="ARBA" id="ARBA00022630"/>
    </source>
</evidence>
<proteinExistence type="predicted"/>
<evidence type="ECO:0000256" key="1">
    <source>
        <dbReference type="ARBA" id="ARBA00001974"/>
    </source>
</evidence>
<keyword evidence="3" id="KW-0274">FAD</keyword>
<dbReference type="PROSITE" id="PS51387">
    <property type="entry name" value="FAD_PCMH"/>
    <property type="match status" value="1"/>
</dbReference>
<reference evidence="6 7" key="1">
    <citation type="submission" date="2019-12" db="EMBL/GenBank/DDBJ databases">
        <title>Genomic-based taxomic classification of the family Erythrobacteraceae.</title>
        <authorList>
            <person name="Xu L."/>
        </authorList>
    </citation>
    <scope>NUCLEOTIDE SEQUENCE [LARGE SCALE GENOMIC DNA]</scope>
    <source>
        <strain evidence="6 7">M0322</strain>
    </source>
</reference>
<dbReference type="GO" id="GO:0008720">
    <property type="term" value="F:D-lactate dehydrogenase (NAD+) activity"/>
    <property type="evidence" value="ECO:0007669"/>
    <property type="project" value="TreeGrafter"/>
</dbReference>
<dbReference type="InterPro" id="IPR016169">
    <property type="entry name" value="FAD-bd_PCMH_sub2"/>
</dbReference>
<dbReference type="InterPro" id="IPR016166">
    <property type="entry name" value="FAD-bd_PCMH"/>
</dbReference>
<dbReference type="GO" id="GO:0071949">
    <property type="term" value="F:FAD binding"/>
    <property type="evidence" value="ECO:0007669"/>
    <property type="project" value="InterPro"/>
</dbReference>
<gene>
    <name evidence="6" type="ORF">GRI99_10055</name>
</gene>
<evidence type="ECO:0000256" key="4">
    <source>
        <dbReference type="ARBA" id="ARBA00023002"/>
    </source>
</evidence>